<dbReference type="InterPro" id="IPR021458">
    <property type="entry name" value="Rv0495c"/>
</dbReference>
<dbReference type="AlphaFoldDB" id="A0A6J6N587"/>
<evidence type="ECO:0000313" key="4">
    <source>
        <dbReference type="EMBL" id="CAB5073826.1"/>
    </source>
</evidence>
<reference evidence="1" key="1">
    <citation type="submission" date="2020-05" db="EMBL/GenBank/DDBJ databases">
        <authorList>
            <person name="Chiriac C."/>
            <person name="Salcher M."/>
            <person name="Ghai R."/>
            <person name="Kavagutti S V."/>
        </authorList>
    </citation>
    <scope>NUCLEOTIDE SEQUENCE</scope>
</reference>
<protein>
    <submittedName>
        <fullName evidence="1">Unannotated protein</fullName>
    </submittedName>
</protein>
<proteinExistence type="predicted"/>
<evidence type="ECO:0000313" key="2">
    <source>
        <dbReference type="EMBL" id="CAB4682086.1"/>
    </source>
</evidence>
<organism evidence="1">
    <name type="scientific">freshwater metagenome</name>
    <dbReference type="NCBI Taxonomy" id="449393"/>
    <lineage>
        <taxon>unclassified sequences</taxon>
        <taxon>metagenomes</taxon>
        <taxon>ecological metagenomes</taxon>
    </lineage>
</organism>
<gene>
    <name evidence="1" type="ORF">UFOPK2342_01071</name>
    <name evidence="2" type="ORF">UFOPK2423_00009</name>
    <name evidence="3" type="ORF">UFOPK3266_00823</name>
    <name evidence="4" type="ORF">UFOPK4367_00496</name>
</gene>
<dbReference type="EMBL" id="CAEZXN010000001">
    <property type="protein sequence ID" value="CAB4682086.1"/>
    <property type="molecule type" value="Genomic_DNA"/>
</dbReference>
<dbReference type="EMBL" id="CAEZXB010000021">
    <property type="protein sequence ID" value="CAB4680044.1"/>
    <property type="molecule type" value="Genomic_DNA"/>
</dbReference>
<accession>A0A6J6N587</accession>
<name>A0A6J6N587_9ZZZZ</name>
<dbReference type="Pfam" id="PF11307">
    <property type="entry name" value="DUF3109"/>
    <property type="match status" value="1"/>
</dbReference>
<dbReference type="EMBL" id="CAFBAA010000017">
    <property type="protein sequence ID" value="CAB4843131.1"/>
    <property type="molecule type" value="Genomic_DNA"/>
</dbReference>
<evidence type="ECO:0000313" key="3">
    <source>
        <dbReference type="EMBL" id="CAB4843131.1"/>
    </source>
</evidence>
<evidence type="ECO:0000313" key="1">
    <source>
        <dbReference type="EMBL" id="CAB4680044.1"/>
    </source>
</evidence>
<dbReference type="EMBL" id="CAFBRC010000023">
    <property type="protein sequence ID" value="CAB5073826.1"/>
    <property type="molecule type" value="Genomic_DNA"/>
</dbReference>
<sequence>MPPTKHSQTNEVALDFARDWVEFPDPVDPTELWKCDLTWLTSSWTCIYGAGCKGIFEERPFDGCCSQGAHFTGKEDEKRVREWAARLTPETWQFFAEGQPEKSKGKLDIIERDDEGDKKTRVVEDGCIFLNRPGFAGGEGCSFHHLAIREGVHFVETKPDVCWQLPLRQSYEELDRGDGKKISVTVIGEFDRRGWGEGGEELDWYCSGNPEAHIASEPLYITNKTELIAMMNEKAYEVLADICDQRMAAQSALKSRNLPLFIVHPATLEADRLKK</sequence>